<reference evidence="1 2" key="1">
    <citation type="submission" date="2023-11" db="EMBL/GenBank/DDBJ databases">
        <authorList>
            <person name="Val-Calvo J."/>
            <person name="Scortti M."/>
            <person name="Vazquez-Boland J."/>
        </authorList>
    </citation>
    <scope>NUCLEOTIDE SEQUENCE [LARGE SCALE GENOMIC DNA]</scope>
    <source>
        <strain evidence="1 2">DSM 46662</strain>
    </source>
</reference>
<sequence length="41" mass="4432">MLGLDVEADDFWGEVSEDEDLRVLDPGPPLSTVSATVLTEL</sequence>
<dbReference type="Proteomes" id="UP001629744">
    <property type="component" value="Unassembled WGS sequence"/>
</dbReference>
<dbReference type="EMBL" id="JBDLNU010000008">
    <property type="protein sequence ID" value="MFM1731459.1"/>
    <property type="molecule type" value="Genomic_DNA"/>
</dbReference>
<protein>
    <submittedName>
        <fullName evidence="1">Uncharacterized protein</fullName>
    </submittedName>
</protein>
<comment type="caution">
    <text evidence="1">The sequence shown here is derived from an EMBL/GenBank/DDBJ whole genome shotgun (WGS) entry which is preliminary data.</text>
</comment>
<organism evidence="1 2">
    <name type="scientific">Prescottella soli</name>
    <dbReference type="NCBI Taxonomy" id="1543852"/>
    <lineage>
        <taxon>Bacteria</taxon>
        <taxon>Bacillati</taxon>
        <taxon>Actinomycetota</taxon>
        <taxon>Actinomycetes</taxon>
        <taxon>Mycobacteriales</taxon>
        <taxon>Nocardiaceae</taxon>
        <taxon>Prescottella</taxon>
    </lineage>
</organism>
<proteinExistence type="predicted"/>
<gene>
    <name evidence="1" type="ORF">ABEU19_005023</name>
</gene>
<name>A0ABW9G1Y7_9NOCA</name>
<evidence type="ECO:0000313" key="1">
    <source>
        <dbReference type="EMBL" id="MFM1731459.1"/>
    </source>
</evidence>
<dbReference type="RefSeq" id="WP_348602947.1">
    <property type="nucleotide sequence ID" value="NZ_CP157276.1"/>
</dbReference>
<keyword evidence="2" id="KW-1185">Reference proteome</keyword>
<evidence type="ECO:0000313" key="2">
    <source>
        <dbReference type="Proteomes" id="UP001629744"/>
    </source>
</evidence>
<accession>A0ABW9G1Y7</accession>